<dbReference type="PANTHER" id="PTHR11132">
    <property type="entry name" value="SOLUTE CARRIER FAMILY 35"/>
    <property type="match status" value="1"/>
</dbReference>
<evidence type="ECO:0000256" key="4">
    <source>
        <dbReference type="ARBA" id="ARBA00023136"/>
    </source>
</evidence>
<feature type="transmembrane region" description="Helical" evidence="5">
    <location>
        <begin position="184"/>
        <end position="201"/>
    </location>
</feature>
<evidence type="ECO:0000256" key="2">
    <source>
        <dbReference type="ARBA" id="ARBA00022692"/>
    </source>
</evidence>
<keyword evidence="8" id="KW-1185">Reference proteome</keyword>
<evidence type="ECO:0000256" key="3">
    <source>
        <dbReference type="ARBA" id="ARBA00022989"/>
    </source>
</evidence>
<feature type="domain" description="Sugar phosphate transporter" evidence="6">
    <location>
        <begin position="127"/>
        <end position="358"/>
    </location>
</feature>
<dbReference type="AlphaFoldDB" id="A0AAV5GN28"/>
<organism evidence="7 8">
    <name type="scientific">Rhodotorula paludigena</name>
    <dbReference type="NCBI Taxonomy" id="86838"/>
    <lineage>
        <taxon>Eukaryota</taxon>
        <taxon>Fungi</taxon>
        <taxon>Dikarya</taxon>
        <taxon>Basidiomycota</taxon>
        <taxon>Pucciniomycotina</taxon>
        <taxon>Microbotryomycetes</taxon>
        <taxon>Sporidiobolales</taxon>
        <taxon>Sporidiobolaceae</taxon>
        <taxon>Rhodotorula</taxon>
    </lineage>
</organism>
<dbReference type="GO" id="GO:0016020">
    <property type="term" value="C:membrane"/>
    <property type="evidence" value="ECO:0007669"/>
    <property type="project" value="UniProtKB-SubCell"/>
</dbReference>
<protein>
    <recommendedName>
        <fullName evidence="6">Sugar phosphate transporter domain-containing protein</fullName>
    </recommendedName>
</protein>
<keyword evidence="3 5" id="KW-1133">Transmembrane helix</keyword>
<evidence type="ECO:0000259" key="6">
    <source>
        <dbReference type="Pfam" id="PF03151"/>
    </source>
</evidence>
<dbReference type="Proteomes" id="UP001342314">
    <property type="component" value="Unassembled WGS sequence"/>
</dbReference>
<feature type="transmembrane region" description="Helical" evidence="5">
    <location>
        <begin position="131"/>
        <end position="150"/>
    </location>
</feature>
<keyword evidence="4 5" id="KW-0472">Membrane</keyword>
<sequence>MASTASAGPNTVLAPRTTLLPPAVIVLAWIVISSLVILQNRQILVTKGFDHPVTLTTLHLAFQAAATRLLHRFTSLISGPIPQDEYSAVPLTDPTRAAEQGGEGEAGKAQELERWKRKSVEMDWLTWRRQILPIAVLFSLSLVLSNWAYLWCTVSFIHILKAFAPVAILLAAFAFGIKTFSLRLLGIVAVISFGVGLASWGETDFSLVGFTIQMVAIAVEATRVTLIQILLSPTSTAPDGAPAAPAIATGMSPLKTLYFFAPACLAINAVFLVALEGWPALRAIPSIGLGTILSNAALTLLLNLSSTMLIGISAMVLSLAKIVKDVLLVVAPVLLLGESLTLLQFFGYTIATAGMLVYKFGM</sequence>
<proteinExistence type="predicted"/>
<accession>A0AAV5GN28</accession>
<evidence type="ECO:0000313" key="7">
    <source>
        <dbReference type="EMBL" id="GJN90762.1"/>
    </source>
</evidence>
<dbReference type="Pfam" id="PF03151">
    <property type="entry name" value="TPT"/>
    <property type="match status" value="1"/>
</dbReference>
<dbReference type="EMBL" id="BQKY01000007">
    <property type="protein sequence ID" value="GJN90762.1"/>
    <property type="molecule type" value="Genomic_DNA"/>
</dbReference>
<gene>
    <name evidence="7" type="ORF">Rhopal_003776-T1</name>
</gene>
<evidence type="ECO:0000256" key="1">
    <source>
        <dbReference type="ARBA" id="ARBA00004141"/>
    </source>
</evidence>
<comment type="subcellular location">
    <subcellularLocation>
        <location evidence="1">Membrane</location>
        <topology evidence="1">Multi-pass membrane protein</topology>
    </subcellularLocation>
</comment>
<dbReference type="InterPro" id="IPR004853">
    <property type="entry name" value="Sugar_P_trans_dom"/>
</dbReference>
<comment type="caution">
    <text evidence="7">The sequence shown here is derived from an EMBL/GenBank/DDBJ whole genome shotgun (WGS) entry which is preliminary data.</text>
</comment>
<dbReference type="InterPro" id="IPR050186">
    <property type="entry name" value="TPT_transporter"/>
</dbReference>
<feature type="transmembrane region" description="Helical" evidence="5">
    <location>
        <begin position="257"/>
        <end position="275"/>
    </location>
</feature>
<keyword evidence="2 5" id="KW-0812">Transmembrane</keyword>
<evidence type="ECO:0000256" key="5">
    <source>
        <dbReference type="SAM" id="Phobius"/>
    </source>
</evidence>
<evidence type="ECO:0000313" key="8">
    <source>
        <dbReference type="Proteomes" id="UP001342314"/>
    </source>
</evidence>
<feature type="transmembrane region" description="Helical" evidence="5">
    <location>
        <begin position="19"/>
        <end position="38"/>
    </location>
</feature>
<name>A0AAV5GN28_9BASI</name>
<reference evidence="7 8" key="1">
    <citation type="submission" date="2021-12" db="EMBL/GenBank/DDBJ databases">
        <title>High titer production of polyol ester of fatty acids by Rhodotorula paludigena BS15 towards product separation-free biomass refinery.</title>
        <authorList>
            <person name="Mano J."/>
            <person name="Ono H."/>
            <person name="Tanaka T."/>
            <person name="Naito K."/>
            <person name="Sushida H."/>
            <person name="Ike M."/>
            <person name="Tokuyasu K."/>
            <person name="Kitaoka M."/>
        </authorList>
    </citation>
    <scope>NUCLEOTIDE SEQUENCE [LARGE SCALE GENOMIC DNA]</scope>
    <source>
        <strain evidence="7 8">BS15</strain>
    </source>
</reference>
<feature type="transmembrane region" description="Helical" evidence="5">
    <location>
        <begin position="156"/>
        <end position="177"/>
    </location>
</feature>